<evidence type="ECO:0000256" key="1">
    <source>
        <dbReference type="SAM" id="MobiDB-lite"/>
    </source>
</evidence>
<keyword evidence="2" id="KW-1133">Transmembrane helix</keyword>
<feature type="region of interest" description="Disordered" evidence="1">
    <location>
        <begin position="52"/>
        <end position="83"/>
    </location>
</feature>
<evidence type="ECO:0000313" key="4">
    <source>
        <dbReference type="EMBL" id="GAA1920275.1"/>
    </source>
</evidence>
<keyword evidence="2" id="KW-0812">Transmembrane</keyword>
<dbReference type="Proteomes" id="UP001501612">
    <property type="component" value="Unassembled WGS sequence"/>
</dbReference>
<dbReference type="InterPro" id="IPR027381">
    <property type="entry name" value="LytR/CpsA/Psr_C"/>
</dbReference>
<evidence type="ECO:0000259" key="3">
    <source>
        <dbReference type="Pfam" id="PF13399"/>
    </source>
</evidence>
<feature type="transmembrane region" description="Helical" evidence="2">
    <location>
        <begin position="20"/>
        <end position="38"/>
    </location>
</feature>
<reference evidence="4 5" key="1">
    <citation type="journal article" date="2019" name="Int. J. Syst. Evol. Microbiol.">
        <title>The Global Catalogue of Microorganisms (GCM) 10K type strain sequencing project: providing services to taxonomists for standard genome sequencing and annotation.</title>
        <authorList>
            <consortium name="The Broad Institute Genomics Platform"/>
            <consortium name="The Broad Institute Genome Sequencing Center for Infectious Disease"/>
            <person name="Wu L."/>
            <person name="Ma J."/>
        </authorList>
    </citation>
    <scope>NUCLEOTIDE SEQUENCE [LARGE SCALE GENOMIC DNA]</scope>
    <source>
        <strain evidence="4 5">JCM 14046</strain>
    </source>
</reference>
<keyword evidence="5" id="KW-1185">Reference proteome</keyword>
<organism evidence="4 5">
    <name type="scientific">Nocardioides lentus</name>
    <dbReference type="NCBI Taxonomy" id="338077"/>
    <lineage>
        <taxon>Bacteria</taxon>
        <taxon>Bacillati</taxon>
        <taxon>Actinomycetota</taxon>
        <taxon>Actinomycetes</taxon>
        <taxon>Propionibacteriales</taxon>
        <taxon>Nocardioidaceae</taxon>
        <taxon>Nocardioides</taxon>
    </lineage>
</organism>
<feature type="compositionally biased region" description="Low complexity" evidence="1">
    <location>
        <begin position="53"/>
        <end position="68"/>
    </location>
</feature>
<dbReference type="Pfam" id="PF13399">
    <property type="entry name" value="LytR_C"/>
    <property type="match status" value="1"/>
</dbReference>
<evidence type="ECO:0000313" key="5">
    <source>
        <dbReference type="Proteomes" id="UP001501612"/>
    </source>
</evidence>
<comment type="caution">
    <text evidence="4">The sequence shown here is derived from an EMBL/GenBank/DDBJ whole genome shotgun (WGS) entry which is preliminary data.</text>
</comment>
<dbReference type="Gene3D" id="3.30.70.2390">
    <property type="match status" value="1"/>
</dbReference>
<keyword evidence="2" id="KW-0472">Membrane</keyword>
<proteinExistence type="predicted"/>
<accession>A0ABN2PIJ7</accession>
<sequence>MGSRVVRTRDERGVAFPSPLVMLSIVAVAMAGLAFAVTSGDVESDVARPVTVEATPSATPSPSATRAPRPSEPRTSRTPAPVERSEVLVEVYNNSGIAGLAGTTADTAATAGWQVVGSDNWVGTIPSSTVYFPPRLERQADTLAKDLGVTRLMPAVAPMRFDRLTVILTADYA</sequence>
<evidence type="ECO:0000256" key="2">
    <source>
        <dbReference type="SAM" id="Phobius"/>
    </source>
</evidence>
<name>A0ABN2PIJ7_9ACTN</name>
<gene>
    <name evidence="4" type="ORF">GCM10009737_22260</name>
</gene>
<feature type="domain" description="LytR/CpsA/Psr regulator C-terminal" evidence="3">
    <location>
        <begin position="87"/>
        <end position="172"/>
    </location>
</feature>
<protein>
    <recommendedName>
        <fullName evidence="3">LytR/CpsA/Psr regulator C-terminal domain-containing protein</fullName>
    </recommendedName>
</protein>
<dbReference type="EMBL" id="BAAAMY010000005">
    <property type="protein sequence ID" value="GAA1920275.1"/>
    <property type="molecule type" value="Genomic_DNA"/>
</dbReference>